<protein>
    <submittedName>
        <fullName evidence="2">Amine metabolic protein ydbL</fullName>
    </submittedName>
</protein>
<evidence type="ECO:0000256" key="1">
    <source>
        <dbReference type="SAM" id="SignalP"/>
    </source>
</evidence>
<dbReference type="InterPro" id="IPR008309">
    <property type="entry name" value="YdbL"/>
</dbReference>
<proteinExistence type="predicted"/>
<feature type="signal peptide" evidence="1">
    <location>
        <begin position="1"/>
        <end position="20"/>
    </location>
</feature>
<gene>
    <name evidence="2" type="ORF">B2J69_19345</name>
</gene>
<reference evidence="2 3" key="1">
    <citation type="submission" date="2017-02" db="EMBL/GenBank/DDBJ databases">
        <title>Whole genome shotgun sequence of Pantoea agglomerans strain AS1 isolated from a cycad, Zamia floridana in Central Florida, USA.</title>
        <authorList>
            <person name="Lata P."/>
            <person name="Govindarajan S."/>
            <person name="Qi F."/>
            <person name="Li J.-L."/>
            <person name="Maurya S.K."/>
            <person name="Sahoo M.K."/>
        </authorList>
    </citation>
    <scope>NUCLEOTIDE SEQUENCE [LARGE SCALE GENOMIC DNA]</scope>
    <source>
        <strain evidence="2 3">AS1</strain>
    </source>
</reference>
<dbReference type="EMBL" id="MWUE01000029">
    <property type="protein sequence ID" value="OQP31042.1"/>
    <property type="molecule type" value="Genomic_DNA"/>
</dbReference>
<dbReference type="Proteomes" id="UP000192769">
    <property type="component" value="Unassembled WGS sequence"/>
</dbReference>
<dbReference type="Pfam" id="PF07027">
    <property type="entry name" value="DUF1318"/>
    <property type="match status" value="1"/>
</dbReference>
<keyword evidence="1" id="KW-0732">Signal</keyword>
<organism evidence="2 3">
    <name type="scientific">Pantoea latae</name>
    <dbReference type="NCBI Taxonomy" id="1964541"/>
    <lineage>
        <taxon>Bacteria</taxon>
        <taxon>Pseudomonadati</taxon>
        <taxon>Pseudomonadota</taxon>
        <taxon>Gammaproteobacteria</taxon>
        <taxon>Enterobacterales</taxon>
        <taxon>Erwiniaceae</taxon>
        <taxon>Pantoea</taxon>
    </lineage>
</organism>
<accession>A0A1V9DAX8</accession>
<dbReference type="AlphaFoldDB" id="A0A1V9DAX8"/>
<evidence type="ECO:0000313" key="3">
    <source>
        <dbReference type="Proteomes" id="UP000192769"/>
    </source>
</evidence>
<sequence>MTQRLIAAMLLLGAAQPALALTLDEARHQGRVGETFSGYIAARQQDSETLALVRRINDGRSAEYQRIAQQNSLTTEQVARIAGGKLVERAGAGEYVRGLNGLWMQK</sequence>
<keyword evidence="3" id="KW-1185">Reference proteome</keyword>
<evidence type="ECO:0000313" key="2">
    <source>
        <dbReference type="EMBL" id="OQP31042.1"/>
    </source>
</evidence>
<comment type="caution">
    <text evidence="2">The sequence shown here is derived from an EMBL/GenBank/DDBJ whole genome shotgun (WGS) entry which is preliminary data.</text>
</comment>
<dbReference type="PIRSF" id="PIRSF025560">
    <property type="entry name" value="UCP025560"/>
    <property type="match status" value="1"/>
</dbReference>
<name>A0A1V9DAX8_9GAMM</name>
<feature type="chain" id="PRO_5012325342" evidence="1">
    <location>
        <begin position="21"/>
        <end position="106"/>
    </location>
</feature>